<gene>
    <name evidence="1" type="ORF">CINCED_3A022301</name>
</gene>
<evidence type="ECO:0000313" key="1">
    <source>
        <dbReference type="EMBL" id="VVC42545.1"/>
    </source>
</evidence>
<keyword evidence="2" id="KW-1185">Reference proteome</keyword>
<protein>
    <submittedName>
        <fullName evidence="1">Uncharacterized protein</fullName>
    </submittedName>
</protein>
<sequence>MASGMSTTSKPGILPPIAQSTIDFIFNSLKAPNLKEFNRPFKNTESQINHLNKMA</sequence>
<reference evidence="1 2" key="1">
    <citation type="submission" date="2019-08" db="EMBL/GenBank/DDBJ databases">
        <authorList>
            <person name="Alioto T."/>
            <person name="Alioto T."/>
            <person name="Gomez Garrido J."/>
        </authorList>
    </citation>
    <scope>NUCLEOTIDE SEQUENCE [LARGE SCALE GENOMIC DNA]</scope>
</reference>
<proteinExistence type="predicted"/>
<dbReference type="EMBL" id="CABPRJ010001959">
    <property type="protein sequence ID" value="VVC42545.1"/>
    <property type="molecule type" value="Genomic_DNA"/>
</dbReference>
<dbReference type="AlphaFoldDB" id="A0A5E4NFL3"/>
<dbReference type="Proteomes" id="UP000325440">
    <property type="component" value="Unassembled WGS sequence"/>
</dbReference>
<accession>A0A5E4NFL3</accession>
<dbReference type="OrthoDB" id="6608760at2759"/>
<evidence type="ECO:0000313" key="2">
    <source>
        <dbReference type="Proteomes" id="UP000325440"/>
    </source>
</evidence>
<organism evidence="1 2">
    <name type="scientific">Cinara cedri</name>
    <dbReference type="NCBI Taxonomy" id="506608"/>
    <lineage>
        <taxon>Eukaryota</taxon>
        <taxon>Metazoa</taxon>
        <taxon>Ecdysozoa</taxon>
        <taxon>Arthropoda</taxon>
        <taxon>Hexapoda</taxon>
        <taxon>Insecta</taxon>
        <taxon>Pterygota</taxon>
        <taxon>Neoptera</taxon>
        <taxon>Paraneoptera</taxon>
        <taxon>Hemiptera</taxon>
        <taxon>Sternorrhyncha</taxon>
        <taxon>Aphidomorpha</taxon>
        <taxon>Aphidoidea</taxon>
        <taxon>Aphididae</taxon>
        <taxon>Lachninae</taxon>
        <taxon>Cinara</taxon>
    </lineage>
</organism>
<name>A0A5E4NFL3_9HEMI</name>